<evidence type="ECO:0000313" key="20">
    <source>
        <dbReference type="EMBL" id="PNF15802.1"/>
    </source>
</evidence>
<evidence type="ECO:0000313" key="21">
    <source>
        <dbReference type="Proteomes" id="UP000235965"/>
    </source>
</evidence>
<dbReference type="STRING" id="105785.A0A2J7PHJ6"/>
<evidence type="ECO:0000256" key="8">
    <source>
        <dbReference type="ARBA" id="ARBA00022679"/>
    </source>
</evidence>
<dbReference type="EMBL" id="NEVH01025136">
    <property type="protein sequence ID" value="PNF15802.1"/>
    <property type="molecule type" value="Genomic_DNA"/>
</dbReference>
<dbReference type="AlphaFoldDB" id="A0A2J7PHJ6"/>
<dbReference type="InterPro" id="IPR001841">
    <property type="entry name" value="Znf_RING"/>
</dbReference>
<organism evidence="20 21">
    <name type="scientific">Cryptotermes secundus</name>
    <dbReference type="NCBI Taxonomy" id="105785"/>
    <lineage>
        <taxon>Eukaryota</taxon>
        <taxon>Metazoa</taxon>
        <taxon>Ecdysozoa</taxon>
        <taxon>Arthropoda</taxon>
        <taxon>Hexapoda</taxon>
        <taxon>Insecta</taxon>
        <taxon>Pterygota</taxon>
        <taxon>Neoptera</taxon>
        <taxon>Polyneoptera</taxon>
        <taxon>Dictyoptera</taxon>
        <taxon>Blattodea</taxon>
        <taxon>Blattoidea</taxon>
        <taxon>Termitoidae</taxon>
        <taxon>Kalotermitidae</taxon>
        <taxon>Cryptotermitinae</taxon>
        <taxon>Cryptotermes</taxon>
    </lineage>
</organism>
<feature type="compositionally biased region" description="Polar residues" evidence="18">
    <location>
        <begin position="59"/>
        <end position="92"/>
    </location>
</feature>
<evidence type="ECO:0000256" key="11">
    <source>
        <dbReference type="ARBA" id="ARBA00022771"/>
    </source>
</evidence>
<dbReference type="InterPro" id="IPR037381">
    <property type="entry name" value="RFWD3"/>
</dbReference>
<evidence type="ECO:0000256" key="14">
    <source>
        <dbReference type="ARBA" id="ARBA00023204"/>
    </source>
</evidence>
<keyword evidence="7" id="KW-0853">WD repeat</keyword>
<dbReference type="PANTHER" id="PTHR16047:SF7">
    <property type="entry name" value="E3 UBIQUITIN-PROTEIN LIGASE RFWD3"/>
    <property type="match status" value="1"/>
</dbReference>
<accession>A0A2J7PHJ6</accession>
<evidence type="ECO:0000259" key="19">
    <source>
        <dbReference type="PROSITE" id="PS50089"/>
    </source>
</evidence>
<feature type="coiled-coil region" evidence="17">
    <location>
        <begin position="187"/>
        <end position="235"/>
    </location>
</feature>
<dbReference type="InterPro" id="IPR036322">
    <property type="entry name" value="WD40_repeat_dom_sf"/>
</dbReference>
<comment type="pathway">
    <text evidence="4">Protein modification; protein ubiquitination.</text>
</comment>
<evidence type="ECO:0000256" key="5">
    <source>
        <dbReference type="ARBA" id="ARBA00012483"/>
    </source>
</evidence>
<evidence type="ECO:0000256" key="18">
    <source>
        <dbReference type="SAM" id="MobiDB-lite"/>
    </source>
</evidence>
<evidence type="ECO:0000256" key="4">
    <source>
        <dbReference type="ARBA" id="ARBA00004906"/>
    </source>
</evidence>
<feature type="region of interest" description="Disordered" evidence="18">
    <location>
        <begin position="59"/>
        <end position="110"/>
    </location>
</feature>
<evidence type="ECO:0000256" key="10">
    <source>
        <dbReference type="ARBA" id="ARBA00022763"/>
    </source>
</evidence>
<dbReference type="Pfam" id="PF23419">
    <property type="entry name" value="WD40_RFWD3"/>
    <property type="match status" value="1"/>
</dbReference>
<keyword evidence="6" id="KW-0963">Cytoplasm</keyword>
<reference evidence="20 21" key="1">
    <citation type="submission" date="2017-12" db="EMBL/GenBank/DDBJ databases">
        <title>Hemimetabolous genomes reveal molecular basis of termite eusociality.</title>
        <authorList>
            <person name="Harrison M.C."/>
            <person name="Jongepier E."/>
            <person name="Robertson H.M."/>
            <person name="Arning N."/>
            <person name="Bitard-Feildel T."/>
            <person name="Chao H."/>
            <person name="Childers C.P."/>
            <person name="Dinh H."/>
            <person name="Doddapaneni H."/>
            <person name="Dugan S."/>
            <person name="Gowin J."/>
            <person name="Greiner C."/>
            <person name="Han Y."/>
            <person name="Hu H."/>
            <person name="Hughes D.S.T."/>
            <person name="Huylmans A.-K."/>
            <person name="Kemena C."/>
            <person name="Kremer L.P.M."/>
            <person name="Lee S.L."/>
            <person name="Lopez-Ezquerra A."/>
            <person name="Mallet L."/>
            <person name="Monroy-Kuhn J.M."/>
            <person name="Moser A."/>
            <person name="Murali S.C."/>
            <person name="Muzny D.M."/>
            <person name="Otani S."/>
            <person name="Piulachs M.-D."/>
            <person name="Poelchau M."/>
            <person name="Qu J."/>
            <person name="Schaub F."/>
            <person name="Wada-Katsumata A."/>
            <person name="Worley K.C."/>
            <person name="Xie Q."/>
            <person name="Ylla G."/>
            <person name="Poulsen M."/>
            <person name="Gibbs R.A."/>
            <person name="Schal C."/>
            <person name="Richards S."/>
            <person name="Belles X."/>
            <person name="Korb J."/>
            <person name="Bornberg-Bauer E."/>
        </authorList>
    </citation>
    <scope>NUCLEOTIDE SEQUENCE [LARGE SCALE GENOMIC DNA]</scope>
    <source>
        <tissue evidence="20">Whole body</tissue>
    </source>
</reference>
<comment type="catalytic activity">
    <reaction evidence="1">
        <text>S-ubiquitinyl-[E2 ubiquitin-conjugating enzyme]-L-cysteine + [acceptor protein]-L-lysine = [E2 ubiquitin-conjugating enzyme]-L-cysteine + N(6)-ubiquitinyl-[acceptor protein]-L-lysine.</text>
        <dbReference type="EC" id="2.3.2.27"/>
    </reaction>
</comment>
<dbReference type="GO" id="GO:0016567">
    <property type="term" value="P:protein ubiquitination"/>
    <property type="evidence" value="ECO:0007669"/>
    <property type="project" value="InterPro"/>
</dbReference>
<dbReference type="InterPro" id="IPR015943">
    <property type="entry name" value="WD40/YVTN_repeat-like_dom_sf"/>
</dbReference>
<dbReference type="OrthoDB" id="5600418at2759"/>
<proteinExistence type="predicted"/>
<dbReference type="Gene3D" id="3.30.40.10">
    <property type="entry name" value="Zinc/RING finger domain, C3HC4 (zinc finger)"/>
    <property type="match status" value="1"/>
</dbReference>
<keyword evidence="17" id="KW-0175">Coiled coil</keyword>
<feature type="compositionally biased region" description="Acidic residues" evidence="18">
    <location>
        <begin position="19"/>
        <end position="30"/>
    </location>
</feature>
<protein>
    <recommendedName>
        <fullName evidence="5">RING-type E3 ubiquitin transferase</fullName>
        <ecNumber evidence="5">2.3.2.27</ecNumber>
    </recommendedName>
</protein>
<dbReference type="GO" id="GO:0061630">
    <property type="term" value="F:ubiquitin protein ligase activity"/>
    <property type="evidence" value="ECO:0007669"/>
    <property type="project" value="UniProtKB-EC"/>
</dbReference>
<dbReference type="FunCoup" id="A0A2J7PHJ6">
    <property type="interactions" value="1362"/>
</dbReference>
<evidence type="ECO:0000256" key="3">
    <source>
        <dbReference type="ARBA" id="ARBA00004496"/>
    </source>
</evidence>
<feature type="region of interest" description="Disordered" evidence="18">
    <location>
        <begin position="1"/>
        <end position="47"/>
    </location>
</feature>
<dbReference type="EC" id="2.3.2.27" evidence="5"/>
<evidence type="ECO:0000256" key="9">
    <source>
        <dbReference type="ARBA" id="ARBA00022737"/>
    </source>
</evidence>
<evidence type="ECO:0000256" key="6">
    <source>
        <dbReference type="ARBA" id="ARBA00022490"/>
    </source>
</evidence>
<comment type="caution">
    <text evidence="20">The sequence shown here is derived from an EMBL/GenBank/DDBJ whole genome shotgun (WGS) entry which is preliminary data.</text>
</comment>
<dbReference type="InterPro" id="IPR056527">
    <property type="entry name" value="WD40_RFWD3"/>
</dbReference>
<dbReference type="InterPro" id="IPR013083">
    <property type="entry name" value="Znf_RING/FYVE/PHD"/>
</dbReference>
<evidence type="ECO:0000256" key="12">
    <source>
        <dbReference type="ARBA" id="ARBA00022786"/>
    </source>
</evidence>
<keyword evidence="9" id="KW-0677">Repeat</keyword>
<evidence type="ECO:0000256" key="1">
    <source>
        <dbReference type="ARBA" id="ARBA00000900"/>
    </source>
</evidence>
<dbReference type="InterPro" id="IPR001680">
    <property type="entry name" value="WD40_rpt"/>
</dbReference>
<gene>
    <name evidence="20" type="ORF">B7P43_G10432</name>
</gene>
<comment type="subcellular location">
    <subcellularLocation>
        <location evidence="3">Cytoplasm</location>
    </subcellularLocation>
    <subcellularLocation>
        <location evidence="2">Nucleus</location>
        <location evidence="2">PML body</location>
    </subcellularLocation>
</comment>
<keyword evidence="12" id="KW-0833">Ubl conjugation pathway</keyword>
<dbReference type="SUPFAM" id="SSF50978">
    <property type="entry name" value="WD40 repeat-like"/>
    <property type="match status" value="1"/>
</dbReference>
<evidence type="ECO:0000256" key="17">
    <source>
        <dbReference type="SAM" id="Coils"/>
    </source>
</evidence>
<dbReference type="Proteomes" id="UP000235965">
    <property type="component" value="Unassembled WGS sequence"/>
</dbReference>
<dbReference type="SMART" id="SM00320">
    <property type="entry name" value="WD40"/>
    <property type="match status" value="2"/>
</dbReference>
<name>A0A2J7PHJ6_9NEOP</name>
<evidence type="ECO:0000256" key="13">
    <source>
        <dbReference type="ARBA" id="ARBA00022833"/>
    </source>
</evidence>
<keyword evidence="21" id="KW-1185">Reference proteome</keyword>
<feature type="compositionally biased region" description="Basic and acidic residues" evidence="18">
    <location>
        <begin position="1"/>
        <end position="17"/>
    </location>
</feature>
<dbReference type="PANTHER" id="PTHR16047">
    <property type="entry name" value="RFWD3 PROTEIN"/>
    <property type="match status" value="1"/>
</dbReference>
<keyword evidence="8" id="KW-0808">Transferase</keyword>
<keyword evidence="10" id="KW-0227">DNA damage</keyword>
<keyword evidence="11 16" id="KW-0479">Metal-binding</keyword>
<keyword evidence="15" id="KW-0539">Nucleus</keyword>
<evidence type="ECO:0000256" key="2">
    <source>
        <dbReference type="ARBA" id="ARBA00004322"/>
    </source>
</evidence>
<dbReference type="CDD" id="cd16450">
    <property type="entry name" value="mRING-C3HGC3_RFWD3"/>
    <property type="match status" value="1"/>
</dbReference>
<evidence type="ECO:0000256" key="15">
    <source>
        <dbReference type="ARBA" id="ARBA00023242"/>
    </source>
</evidence>
<dbReference type="GO" id="GO:0008270">
    <property type="term" value="F:zinc ion binding"/>
    <property type="evidence" value="ECO:0007669"/>
    <property type="project" value="UniProtKB-KW"/>
</dbReference>
<feature type="domain" description="RING-type" evidence="19">
    <location>
        <begin position="115"/>
        <end position="163"/>
    </location>
</feature>
<sequence length="590" mass="65676">MEYRDVFEMDVVEHNYDSDTTEEYEPEGDDAVLTGEGAQPIQRQEASLDVQGANVQIASAASQPMTSPPNAAVLDQSSMQQEKSSPPTSQHQLKSHGMKQVNSDEENEGDDGRTCPICMDVWCNSGSHRLASLRCGHFFGHSCILRWLQIGCAAGHRRCPQCNKKASMKEIRIHYARKLQVLDTAERDRLREELEGVQREKHQLELELARTKLNQQLHQQQLIKLRQKLSEIQETQGCGTRQSTQVGGFVSQESSHQNLALYRSVEICREGGCRVLAYDKFLNLLIVSQRSTNTLFSGYGIKKIDAVEFRPTQFVFLHPRAIRDLAFHPLRNDMLLSVSLDRCAKLFNVASNTVVQSYTTDSQLWSCCWDADNSNLFFIGTNNGAVLQYDVRSTAGPICRITSPEDSSPVTSLAAVPTCPGRTLARGGFLACRLNSCWAYEHRDVEYVGSQLPFDGPFVSLCYDKNSGHVLISTRPSVRYPLSRHIVCQLPEVTAGVDSCLICNPVHTFQGSRSQNLLSRACQVSVPGDTLVAAHQESLKCVALWSISSGRQVLSCPASQPVIDLCSVQVNNNQYLAALSEKTMSIYMFK</sequence>
<keyword evidence="13" id="KW-0862">Zinc</keyword>
<dbReference type="GO" id="GO:0016605">
    <property type="term" value="C:PML body"/>
    <property type="evidence" value="ECO:0007669"/>
    <property type="project" value="UniProtKB-SubCell"/>
</dbReference>
<evidence type="ECO:0000256" key="7">
    <source>
        <dbReference type="ARBA" id="ARBA00022574"/>
    </source>
</evidence>
<dbReference type="GO" id="GO:0005737">
    <property type="term" value="C:cytoplasm"/>
    <property type="evidence" value="ECO:0007669"/>
    <property type="project" value="UniProtKB-SubCell"/>
</dbReference>
<keyword evidence="14" id="KW-0234">DNA repair</keyword>
<evidence type="ECO:0000256" key="16">
    <source>
        <dbReference type="PROSITE-ProRule" id="PRU00175"/>
    </source>
</evidence>
<dbReference type="InParanoid" id="A0A2J7PHJ6"/>
<dbReference type="GO" id="GO:0036297">
    <property type="term" value="P:interstrand cross-link repair"/>
    <property type="evidence" value="ECO:0007669"/>
    <property type="project" value="InterPro"/>
</dbReference>
<dbReference type="PROSITE" id="PS50089">
    <property type="entry name" value="ZF_RING_2"/>
    <property type="match status" value="1"/>
</dbReference>
<dbReference type="SUPFAM" id="SSF57850">
    <property type="entry name" value="RING/U-box"/>
    <property type="match status" value="1"/>
</dbReference>
<keyword evidence="11 16" id="KW-0863">Zinc-finger</keyword>
<dbReference type="Gene3D" id="2.130.10.10">
    <property type="entry name" value="YVTN repeat-like/Quinoprotein amine dehydrogenase"/>
    <property type="match status" value="1"/>
</dbReference>